<protein>
    <recommendedName>
        <fullName evidence="8">Helicase C-terminal domain-containing protein</fullName>
    </recommendedName>
</protein>
<keyword evidence="2" id="KW-0963">Cytoplasm</keyword>
<proteinExistence type="inferred from homology"/>
<evidence type="ECO:0000256" key="1">
    <source>
        <dbReference type="ARBA" id="ARBA00004496"/>
    </source>
</evidence>
<evidence type="ECO:0000256" key="4">
    <source>
        <dbReference type="ARBA" id="ARBA00022694"/>
    </source>
</evidence>
<dbReference type="SUPFAM" id="SSF50978">
    <property type="entry name" value="WD40 repeat-like"/>
    <property type="match status" value="1"/>
</dbReference>
<evidence type="ECO:0000313" key="10">
    <source>
        <dbReference type="Proteomes" id="UP001058974"/>
    </source>
</evidence>
<dbReference type="PANTHER" id="PTHR14344">
    <property type="entry name" value="WD REPEAT PROTEIN"/>
    <property type="match status" value="1"/>
</dbReference>
<evidence type="ECO:0000259" key="8">
    <source>
        <dbReference type="PROSITE" id="PS51194"/>
    </source>
</evidence>
<dbReference type="CDD" id="cd18793">
    <property type="entry name" value="SF2_C_SNF"/>
    <property type="match status" value="1"/>
</dbReference>
<dbReference type="InterPro" id="IPR036322">
    <property type="entry name" value="WD40_repeat_dom_sf"/>
</dbReference>
<evidence type="ECO:0000256" key="3">
    <source>
        <dbReference type="ARBA" id="ARBA00022574"/>
    </source>
</evidence>
<comment type="similarity">
    <text evidence="7">Belongs to the WD repeat WDR6 family.</text>
</comment>
<keyword evidence="6" id="KW-0378">Hydrolase</keyword>
<evidence type="ECO:0000256" key="7">
    <source>
        <dbReference type="ARBA" id="ARBA00038255"/>
    </source>
</evidence>
<evidence type="ECO:0000256" key="2">
    <source>
        <dbReference type="ARBA" id="ARBA00022490"/>
    </source>
</evidence>
<dbReference type="Gramene" id="Psat04G0382700-T1">
    <property type="protein sequence ID" value="KAI5419812.1"/>
    <property type="gene ID" value="KIW84_043827"/>
</dbReference>
<feature type="domain" description="Helicase C-terminal" evidence="8">
    <location>
        <begin position="237"/>
        <end position="383"/>
    </location>
</feature>
<dbReference type="EMBL" id="JAMSHJ010000004">
    <property type="protein sequence ID" value="KAI5419812.1"/>
    <property type="molecule type" value="Genomic_DNA"/>
</dbReference>
<dbReference type="AlphaFoldDB" id="A0A9D5APL4"/>
<dbReference type="GO" id="GO:0016787">
    <property type="term" value="F:hydrolase activity"/>
    <property type="evidence" value="ECO:0007669"/>
    <property type="project" value="UniProtKB-KW"/>
</dbReference>
<evidence type="ECO:0000256" key="5">
    <source>
        <dbReference type="ARBA" id="ARBA00022737"/>
    </source>
</evidence>
<keyword evidence="4" id="KW-0819">tRNA processing</keyword>
<dbReference type="Gene3D" id="2.130.10.10">
    <property type="entry name" value="YVTN repeat-like/Quinoprotein amine dehydrogenase"/>
    <property type="match status" value="1"/>
</dbReference>
<dbReference type="InterPro" id="IPR001650">
    <property type="entry name" value="Helicase_C-like"/>
</dbReference>
<dbReference type="Gene3D" id="3.40.50.300">
    <property type="entry name" value="P-loop containing nucleotide triphosphate hydrolases"/>
    <property type="match status" value="1"/>
</dbReference>
<name>A0A9D5APL4_PEA</name>
<comment type="caution">
    <text evidence="9">The sequence shown here is derived from an EMBL/GenBank/DDBJ whole genome shotgun (WGS) entry which is preliminary data.</text>
</comment>
<dbReference type="InterPro" id="IPR015943">
    <property type="entry name" value="WD40/YVTN_repeat-like_dom_sf"/>
</dbReference>
<dbReference type="InterPro" id="IPR049730">
    <property type="entry name" value="SNF2/RAD54-like_C"/>
</dbReference>
<comment type="subcellular location">
    <subcellularLocation>
        <location evidence="1">Cytoplasm</location>
    </subcellularLocation>
</comment>
<keyword evidence="5" id="KW-0677">Repeat</keyword>
<dbReference type="Pfam" id="PF00400">
    <property type="entry name" value="WD40"/>
    <property type="match status" value="1"/>
</dbReference>
<dbReference type="GO" id="GO:0005737">
    <property type="term" value="C:cytoplasm"/>
    <property type="evidence" value="ECO:0007669"/>
    <property type="project" value="UniProtKB-SubCell"/>
</dbReference>
<dbReference type="Proteomes" id="UP001058974">
    <property type="component" value="Chromosome 4"/>
</dbReference>
<evidence type="ECO:0000313" key="9">
    <source>
        <dbReference type="EMBL" id="KAI5419812.1"/>
    </source>
</evidence>
<dbReference type="InterPro" id="IPR001680">
    <property type="entry name" value="WD40_rpt"/>
</dbReference>
<organism evidence="9 10">
    <name type="scientific">Pisum sativum</name>
    <name type="common">Garden pea</name>
    <name type="synonym">Lathyrus oleraceus</name>
    <dbReference type="NCBI Taxonomy" id="3888"/>
    <lineage>
        <taxon>Eukaryota</taxon>
        <taxon>Viridiplantae</taxon>
        <taxon>Streptophyta</taxon>
        <taxon>Embryophyta</taxon>
        <taxon>Tracheophyta</taxon>
        <taxon>Spermatophyta</taxon>
        <taxon>Magnoliopsida</taxon>
        <taxon>eudicotyledons</taxon>
        <taxon>Gunneridae</taxon>
        <taxon>Pentapetalae</taxon>
        <taxon>rosids</taxon>
        <taxon>fabids</taxon>
        <taxon>Fabales</taxon>
        <taxon>Fabaceae</taxon>
        <taxon>Papilionoideae</taxon>
        <taxon>50 kb inversion clade</taxon>
        <taxon>NPAAA clade</taxon>
        <taxon>Hologalegina</taxon>
        <taxon>IRL clade</taxon>
        <taxon>Fabeae</taxon>
        <taxon>Lathyrus</taxon>
    </lineage>
</organism>
<dbReference type="SUPFAM" id="SSF52540">
    <property type="entry name" value="P-loop containing nucleoside triphosphate hydrolases"/>
    <property type="match status" value="1"/>
</dbReference>
<dbReference type="PANTHER" id="PTHR14344:SF3">
    <property type="entry name" value="WD REPEAT-CONTAINING PROTEIN 6"/>
    <property type="match status" value="1"/>
</dbReference>
<dbReference type="InterPro" id="IPR027417">
    <property type="entry name" value="P-loop_NTPase"/>
</dbReference>
<gene>
    <name evidence="9" type="ORF">KIW84_043827</name>
</gene>
<keyword evidence="3" id="KW-0853">WD repeat</keyword>
<dbReference type="SMART" id="SM00490">
    <property type="entry name" value="HELICc"/>
    <property type="match status" value="1"/>
</dbReference>
<keyword evidence="10" id="KW-1185">Reference proteome</keyword>
<evidence type="ECO:0000256" key="6">
    <source>
        <dbReference type="ARBA" id="ARBA00022801"/>
    </source>
</evidence>
<accession>A0A9D5APL4</accession>
<sequence>MFSIEKRKLPRRYANEFVSRTRSHLFSRSFGWKQFLLFMEQKKPTITSREDSLYHDPIALVLFGHNTRVWDCCISDDFIMTVSEDCTCRIWGIDGEQLRVIREHIGRGVCRCLYEPKLSLLITVGFDSAIKVPRPPAFFSGGLAEVQLSRGRTEIFSICILHVLQHIGLTDSKSEYVRCLRFSSQDSLYVSTNHGYLYHAKLCETGGAHWNQLVQVSNGASIICMDLLSKDSFELGYGDEDWIAIGDGKGNMTVIGVTNNDSTPTVRLSFTWQAEMKRHTKSEVRQQAMEHFNAPGSGDFCFFLSTRAGGLGINLAMADTVIIFDSDWNPQNDLQAMSRAHRIGKQDVVNIYRFVTSKNVEEDILERAKKRWSNLLLYRSNVVTFLVDRIKECGLVSSHGNGTMLAALFNVLALILNEDVVAMEAASKSGFLKIASDIFYQWETCQRVLHA</sequence>
<dbReference type="SMART" id="SM00320">
    <property type="entry name" value="WD40"/>
    <property type="match status" value="2"/>
</dbReference>
<dbReference type="PROSITE" id="PS51194">
    <property type="entry name" value="HELICASE_CTER"/>
    <property type="match status" value="1"/>
</dbReference>
<dbReference type="InterPro" id="IPR051973">
    <property type="entry name" value="tRNA_Anticodon_Mtase-Reg"/>
</dbReference>
<dbReference type="Pfam" id="PF00271">
    <property type="entry name" value="Helicase_C"/>
    <property type="match status" value="1"/>
</dbReference>
<reference evidence="9 10" key="1">
    <citation type="journal article" date="2022" name="Nat. Genet.">
        <title>Improved pea reference genome and pan-genome highlight genomic features and evolutionary characteristics.</title>
        <authorList>
            <person name="Yang T."/>
            <person name="Liu R."/>
            <person name="Luo Y."/>
            <person name="Hu S."/>
            <person name="Wang D."/>
            <person name="Wang C."/>
            <person name="Pandey M.K."/>
            <person name="Ge S."/>
            <person name="Xu Q."/>
            <person name="Li N."/>
            <person name="Li G."/>
            <person name="Huang Y."/>
            <person name="Saxena R.K."/>
            <person name="Ji Y."/>
            <person name="Li M."/>
            <person name="Yan X."/>
            <person name="He Y."/>
            <person name="Liu Y."/>
            <person name="Wang X."/>
            <person name="Xiang C."/>
            <person name="Varshney R.K."/>
            <person name="Ding H."/>
            <person name="Gao S."/>
            <person name="Zong X."/>
        </authorList>
    </citation>
    <scope>NUCLEOTIDE SEQUENCE [LARGE SCALE GENOMIC DNA]</scope>
    <source>
        <strain evidence="9 10">cv. Zhongwan 6</strain>
    </source>
</reference>
<dbReference type="GO" id="GO:0030488">
    <property type="term" value="P:tRNA methylation"/>
    <property type="evidence" value="ECO:0007669"/>
    <property type="project" value="TreeGrafter"/>
</dbReference>